<gene>
    <name evidence="1" type="ORF">NEZAVI_LOCUS7139</name>
</gene>
<sequence>MGLQRELLEHLNAFSEKKVSEKVLLNNLNNLLPSIWRHGLSEGNFDVCLKTFVDNKSLNKNTRKCLLQCLVPRKKLPIRSVNVLLLWFFSNLHQPHDASLAVHWLSVMISHNLIDAEPVGIMIDQLLMCLFNEDLAGSMCDVLKTAMKPGLVSLRSVFIIQSLLCNQDIKLKDKPKVLYLQRLMYECSPSLFNSSPIRALPYKESKDAFSESVAQFAFQNKFLKTIPVHLMPRSKKDSGSNISSSLISFNPFKEINGMKDLALQMRRNEISIFDINSALGSKEGLMYLCWHHAMGWSFPKEIFASLETVEKLLDVCRRVKSGLNFIPAMMPGFLLSWDGEENHEIIYELISWMHFETFEDLYKNVLFYVVNLYLTGTVTNKVNILYSLTKLIANKVTALPREVTVLLIALVGKLVKIGLCGTALQSSMLLMASVRFYKYLSFIEERYMLGTWTIAPPFVVFGALFSECFVLISEICSLVVRYNTVMLEKFTSLGLIDKFEEEEEIIKTYLKDLYLFLWEGQASKTELMASEVNESLVRNMATEFDSVMTVRNHSGITPLVSFLALQFERDPKALTDEDLMKMLMSYCEGVFLLKRTLSPAEENSQMEVE</sequence>
<keyword evidence="2" id="KW-1185">Reference proteome</keyword>
<proteinExistence type="predicted"/>
<dbReference type="Proteomes" id="UP001152798">
    <property type="component" value="Chromosome 3"/>
</dbReference>
<name>A0A9P0MFW0_NEZVI</name>
<dbReference type="AlphaFoldDB" id="A0A9P0MFW0"/>
<evidence type="ECO:0000313" key="2">
    <source>
        <dbReference type="Proteomes" id="UP001152798"/>
    </source>
</evidence>
<dbReference type="EMBL" id="OV725079">
    <property type="protein sequence ID" value="CAH1397283.1"/>
    <property type="molecule type" value="Genomic_DNA"/>
</dbReference>
<evidence type="ECO:0000313" key="1">
    <source>
        <dbReference type="EMBL" id="CAH1397283.1"/>
    </source>
</evidence>
<dbReference type="OrthoDB" id="6602936at2759"/>
<organism evidence="1 2">
    <name type="scientific">Nezara viridula</name>
    <name type="common">Southern green stink bug</name>
    <name type="synonym">Cimex viridulus</name>
    <dbReference type="NCBI Taxonomy" id="85310"/>
    <lineage>
        <taxon>Eukaryota</taxon>
        <taxon>Metazoa</taxon>
        <taxon>Ecdysozoa</taxon>
        <taxon>Arthropoda</taxon>
        <taxon>Hexapoda</taxon>
        <taxon>Insecta</taxon>
        <taxon>Pterygota</taxon>
        <taxon>Neoptera</taxon>
        <taxon>Paraneoptera</taxon>
        <taxon>Hemiptera</taxon>
        <taxon>Heteroptera</taxon>
        <taxon>Panheteroptera</taxon>
        <taxon>Pentatomomorpha</taxon>
        <taxon>Pentatomoidea</taxon>
        <taxon>Pentatomidae</taxon>
        <taxon>Pentatominae</taxon>
        <taxon>Nezara</taxon>
    </lineage>
</organism>
<dbReference type="PANTHER" id="PTHR48208:SF2">
    <property type="entry name" value="CENTROMERE PROTEIN I"/>
    <property type="match status" value="1"/>
</dbReference>
<dbReference type="GO" id="GO:0034080">
    <property type="term" value="P:CENP-A containing chromatin assembly"/>
    <property type="evidence" value="ECO:0007669"/>
    <property type="project" value="TreeGrafter"/>
</dbReference>
<reference evidence="1" key="1">
    <citation type="submission" date="2022-01" db="EMBL/GenBank/DDBJ databases">
        <authorList>
            <person name="King R."/>
        </authorList>
    </citation>
    <scope>NUCLEOTIDE SEQUENCE</scope>
</reference>
<accession>A0A9P0MFW0</accession>
<protein>
    <recommendedName>
        <fullName evidence="3">Centromere protein I</fullName>
    </recommendedName>
</protein>
<dbReference type="GO" id="GO:0000939">
    <property type="term" value="C:inner kinetochore"/>
    <property type="evidence" value="ECO:0007669"/>
    <property type="project" value="TreeGrafter"/>
</dbReference>
<dbReference type="GO" id="GO:0000070">
    <property type="term" value="P:mitotic sister chromatid segregation"/>
    <property type="evidence" value="ECO:0007669"/>
    <property type="project" value="TreeGrafter"/>
</dbReference>
<dbReference type="PANTHER" id="PTHR48208">
    <property type="entry name" value="CENTROMERE PROTEIN I"/>
    <property type="match status" value="1"/>
</dbReference>
<evidence type="ECO:0008006" key="3">
    <source>
        <dbReference type="Google" id="ProtNLM"/>
    </source>
</evidence>